<evidence type="ECO:0000313" key="1">
    <source>
        <dbReference type="EMBL" id="ETF00947.1"/>
    </source>
</evidence>
<reference evidence="1 2" key="1">
    <citation type="journal article" date="2014" name="Genome Announc.">
        <title>Draft Genome Sequence of Advenella kashmirensis Strain W13003, a Polycyclic Aromatic Hydrocarbon-Degrading Bacterium.</title>
        <authorList>
            <person name="Wang X."/>
            <person name="Jin D."/>
            <person name="Zhou L."/>
            <person name="Wu L."/>
            <person name="An W."/>
            <person name="Zhao L."/>
        </authorList>
    </citation>
    <scope>NUCLEOTIDE SEQUENCE [LARGE SCALE GENOMIC DNA]</scope>
    <source>
        <strain evidence="1 2">W13003</strain>
    </source>
</reference>
<proteinExistence type="predicted"/>
<dbReference type="AlphaFoldDB" id="V8QMQ6"/>
<dbReference type="RefSeq" id="WP_024006948.1">
    <property type="nucleotide sequence ID" value="NZ_KI650982.1"/>
</dbReference>
<dbReference type="PATRIC" id="fig|1424334.3.peg.4030"/>
<evidence type="ECO:0000313" key="2">
    <source>
        <dbReference type="Proteomes" id="UP000018733"/>
    </source>
</evidence>
<protein>
    <submittedName>
        <fullName evidence="1">Uncharacterized protein</fullName>
    </submittedName>
</protein>
<keyword evidence="2" id="KW-1185">Reference proteome</keyword>
<dbReference type="HOGENOM" id="CLU_1860954_0_0_4"/>
<dbReference type="EMBL" id="AYXT01000013">
    <property type="protein sequence ID" value="ETF00947.1"/>
    <property type="molecule type" value="Genomic_DNA"/>
</dbReference>
<name>V8QMQ6_9BURK</name>
<organism evidence="1 2">
    <name type="scientific">Advenella kashmirensis W13003</name>
    <dbReference type="NCBI Taxonomy" id="1424334"/>
    <lineage>
        <taxon>Bacteria</taxon>
        <taxon>Pseudomonadati</taxon>
        <taxon>Pseudomonadota</taxon>
        <taxon>Betaproteobacteria</taxon>
        <taxon>Burkholderiales</taxon>
        <taxon>Alcaligenaceae</taxon>
    </lineage>
</organism>
<accession>V8QMQ6</accession>
<comment type="caution">
    <text evidence="1">The sequence shown here is derived from an EMBL/GenBank/DDBJ whole genome shotgun (WGS) entry which is preliminary data.</text>
</comment>
<dbReference type="Proteomes" id="UP000018733">
    <property type="component" value="Unassembled WGS sequence"/>
</dbReference>
<gene>
    <name evidence="1" type="ORF">W822_20105</name>
</gene>
<sequence length="137" mass="15815">MNGAAFKTITAAACIFTAQWSYASDIQLKELTNAAQHWIFLTEACRFTYPELNKPTIYRKMALDIVRITGKPYANAQDLADKQFAFYEETLHALDQERLQKIRQIDDGSQGHFIYCETSAFETQQNFRSKLRSAFEK</sequence>